<organism evidence="1">
    <name type="scientific">uncultured Caudovirales phage</name>
    <dbReference type="NCBI Taxonomy" id="2100421"/>
    <lineage>
        <taxon>Viruses</taxon>
        <taxon>Duplodnaviria</taxon>
        <taxon>Heunggongvirae</taxon>
        <taxon>Uroviricota</taxon>
        <taxon>Caudoviricetes</taxon>
        <taxon>Peduoviridae</taxon>
        <taxon>Maltschvirus</taxon>
        <taxon>Maltschvirus maltsch</taxon>
    </lineage>
</organism>
<sequence>MIYPFTVKNLESILDGFFDVQIERQKVLNYAEPSNQEAIFMTPAIVKFKEFYHVKAETEEAALDEVARIIAAKPESPVFELDMTKVEINVVNP</sequence>
<accession>A0A6J5RU52</accession>
<protein>
    <submittedName>
        <fullName evidence="1">Uncharacterized protein</fullName>
    </submittedName>
</protein>
<proteinExistence type="predicted"/>
<reference evidence="1" key="1">
    <citation type="submission" date="2020-05" db="EMBL/GenBank/DDBJ databases">
        <authorList>
            <person name="Chiriac C."/>
            <person name="Salcher M."/>
            <person name="Ghai R."/>
            <person name="Kavagutti S V."/>
        </authorList>
    </citation>
    <scope>NUCLEOTIDE SEQUENCE</scope>
</reference>
<name>A0A6J5RU52_9CAUD</name>
<evidence type="ECO:0000313" key="1">
    <source>
        <dbReference type="EMBL" id="CAB4195855.1"/>
    </source>
</evidence>
<dbReference type="EMBL" id="LR797250">
    <property type="protein sequence ID" value="CAB4195855.1"/>
    <property type="molecule type" value="Genomic_DNA"/>
</dbReference>
<gene>
    <name evidence="1" type="ORF">UFOVP1298_46</name>
</gene>